<feature type="domain" description="Histidine kinase" evidence="5">
    <location>
        <begin position="152"/>
        <end position="383"/>
    </location>
</feature>
<dbReference type="RefSeq" id="WP_091982204.1">
    <property type="nucleotide sequence ID" value="NZ_FOLO01000007.1"/>
</dbReference>
<sequence length="394" mass="44216">MKVNAVFSIFIVDDNPINIDLLRRYLEPEGFTIYAATGGKLALNMLKKIKVDLILLDIMMPEMDGYQLCQILKKEPLYEHIPIIFVTAKVEPEDLRKGFYLGAVDYITKPVHQDVLLARVNNQISIRDQLRLEKKIVDESLKMAELGKLVAGITHEVASPLGNMMLSVEYILQETVKIHDAFEKNELSKSDFNLFLEQLDEGLNLSRKNAKRATELITSFKQVAVAQCSNYVIEINLLNFVKDIFLTLGPQLKKYSHKLKFDIGQNILVTTYPGALSQVITNLVNNSLLHAFQNQQSGEISISTNESSSYVTMIYSDNGIGMNKQALEKAFDMFFTTKAGEGGSGLGLGLCRELVENELGGEITLNSEENKGTQITFKILKNIKIENENDSHSQ</sequence>
<dbReference type="GO" id="GO:0000155">
    <property type="term" value="F:phosphorelay sensor kinase activity"/>
    <property type="evidence" value="ECO:0007669"/>
    <property type="project" value="TreeGrafter"/>
</dbReference>
<evidence type="ECO:0000313" key="8">
    <source>
        <dbReference type="Proteomes" id="UP000198862"/>
    </source>
</evidence>
<dbReference type="PANTHER" id="PTHR43547">
    <property type="entry name" value="TWO-COMPONENT HISTIDINE KINASE"/>
    <property type="match status" value="1"/>
</dbReference>
<dbReference type="STRING" id="1123010.SAMN02745724_01388"/>
<dbReference type="EMBL" id="FOLO01000007">
    <property type="protein sequence ID" value="SFC31482.1"/>
    <property type="molecule type" value="Genomic_DNA"/>
</dbReference>
<evidence type="ECO:0000256" key="1">
    <source>
        <dbReference type="ARBA" id="ARBA00000085"/>
    </source>
</evidence>
<dbReference type="InterPro" id="IPR004358">
    <property type="entry name" value="Sig_transdc_His_kin-like_C"/>
</dbReference>
<dbReference type="PANTHER" id="PTHR43547:SF2">
    <property type="entry name" value="HYBRID SIGNAL TRANSDUCTION HISTIDINE KINASE C"/>
    <property type="match status" value="1"/>
</dbReference>
<comment type="catalytic activity">
    <reaction evidence="1">
        <text>ATP + protein L-histidine = ADP + protein N-phospho-L-histidine.</text>
        <dbReference type="EC" id="2.7.13.3"/>
    </reaction>
</comment>
<gene>
    <name evidence="7" type="ORF">SAMN02745724_01388</name>
</gene>
<dbReference type="PROSITE" id="PS50110">
    <property type="entry name" value="RESPONSE_REGULATORY"/>
    <property type="match status" value="1"/>
</dbReference>
<evidence type="ECO:0000256" key="4">
    <source>
        <dbReference type="PROSITE-ProRule" id="PRU00169"/>
    </source>
</evidence>
<evidence type="ECO:0000256" key="2">
    <source>
        <dbReference type="ARBA" id="ARBA00012438"/>
    </source>
</evidence>
<dbReference type="Gene3D" id="3.40.50.2300">
    <property type="match status" value="1"/>
</dbReference>
<dbReference type="SUPFAM" id="SSF55874">
    <property type="entry name" value="ATPase domain of HSP90 chaperone/DNA topoisomerase II/histidine kinase"/>
    <property type="match status" value="1"/>
</dbReference>
<protein>
    <recommendedName>
        <fullName evidence="2">histidine kinase</fullName>
        <ecNumber evidence="2">2.7.13.3</ecNumber>
    </recommendedName>
</protein>
<dbReference type="SMART" id="SM00387">
    <property type="entry name" value="HATPase_c"/>
    <property type="match status" value="1"/>
</dbReference>
<keyword evidence="3 4" id="KW-0597">Phosphoprotein</keyword>
<evidence type="ECO:0000259" key="5">
    <source>
        <dbReference type="PROSITE" id="PS50109"/>
    </source>
</evidence>
<organism evidence="7 8">
    <name type="scientific">Pseudoalteromonas denitrificans DSM 6059</name>
    <dbReference type="NCBI Taxonomy" id="1123010"/>
    <lineage>
        <taxon>Bacteria</taxon>
        <taxon>Pseudomonadati</taxon>
        <taxon>Pseudomonadota</taxon>
        <taxon>Gammaproteobacteria</taxon>
        <taxon>Alteromonadales</taxon>
        <taxon>Pseudoalteromonadaceae</taxon>
        <taxon>Pseudoalteromonas</taxon>
    </lineage>
</organism>
<dbReference type="InterPro" id="IPR001789">
    <property type="entry name" value="Sig_transdc_resp-reg_receiver"/>
</dbReference>
<dbReference type="InterPro" id="IPR005467">
    <property type="entry name" value="His_kinase_dom"/>
</dbReference>
<evidence type="ECO:0000256" key="3">
    <source>
        <dbReference type="ARBA" id="ARBA00022553"/>
    </source>
</evidence>
<name>A0A1I1I6Q0_9GAMM</name>
<dbReference type="SMART" id="SM00448">
    <property type="entry name" value="REC"/>
    <property type="match status" value="1"/>
</dbReference>
<dbReference type="OrthoDB" id="8874570at2"/>
<dbReference type="AlphaFoldDB" id="A0A1I1I6Q0"/>
<evidence type="ECO:0000313" key="7">
    <source>
        <dbReference type="EMBL" id="SFC31482.1"/>
    </source>
</evidence>
<accession>A0A1I1I6Q0</accession>
<dbReference type="Gene3D" id="3.30.565.10">
    <property type="entry name" value="Histidine kinase-like ATPase, C-terminal domain"/>
    <property type="match status" value="1"/>
</dbReference>
<dbReference type="InterPro" id="IPR036890">
    <property type="entry name" value="HATPase_C_sf"/>
</dbReference>
<dbReference type="InterPro" id="IPR011006">
    <property type="entry name" value="CheY-like_superfamily"/>
</dbReference>
<dbReference type="CDD" id="cd00075">
    <property type="entry name" value="HATPase"/>
    <property type="match status" value="1"/>
</dbReference>
<evidence type="ECO:0000259" key="6">
    <source>
        <dbReference type="PROSITE" id="PS50110"/>
    </source>
</evidence>
<feature type="modified residue" description="4-aspartylphosphate" evidence="4">
    <location>
        <position position="57"/>
    </location>
</feature>
<dbReference type="Gene3D" id="1.10.287.130">
    <property type="match status" value="1"/>
</dbReference>
<reference evidence="7 8" key="1">
    <citation type="submission" date="2016-10" db="EMBL/GenBank/DDBJ databases">
        <authorList>
            <person name="de Groot N.N."/>
        </authorList>
    </citation>
    <scope>NUCLEOTIDE SEQUENCE [LARGE SCALE GENOMIC DNA]</scope>
    <source>
        <strain evidence="7 8">DSM 6059</strain>
    </source>
</reference>
<feature type="domain" description="Response regulatory" evidence="6">
    <location>
        <begin position="8"/>
        <end position="124"/>
    </location>
</feature>
<dbReference type="Pfam" id="PF02518">
    <property type="entry name" value="HATPase_c"/>
    <property type="match status" value="1"/>
</dbReference>
<dbReference type="SUPFAM" id="SSF52172">
    <property type="entry name" value="CheY-like"/>
    <property type="match status" value="1"/>
</dbReference>
<keyword evidence="8" id="KW-1185">Reference proteome</keyword>
<dbReference type="PRINTS" id="PR00344">
    <property type="entry name" value="BCTRLSENSOR"/>
</dbReference>
<dbReference type="Proteomes" id="UP000198862">
    <property type="component" value="Unassembled WGS sequence"/>
</dbReference>
<dbReference type="Pfam" id="PF00072">
    <property type="entry name" value="Response_reg"/>
    <property type="match status" value="1"/>
</dbReference>
<dbReference type="PROSITE" id="PS50109">
    <property type="entry name" value="HIS_KIN"/>
    <property type="match status" value="1"/>
</dbReference>
<proteinExistence type="predicted"/>
<dbReference type="InterPro" id="IPR003594">
    <property type="entry name" value="HATPase_dom"/>
</dbReference>
<dbReference type="EC" id="2.7.13.3" evidence="2"/>
<dbReference type="CDD" id="cd19920">
    <property type="entry name" value="REC_PA4781-like"/>
    <property type="match status" value="1"/>
</dbReference>
<keyword evidence="7" id="KW-0808">Transferase</keyword>
<keyword evidence="7" id="KW-0418">Kinase</keyword>